<accession>A0ACB8S0J3</accession>
<organism evidence="1 2">
    <name type="scientific">Auriscalpium vulgare</name>
    <dbReference type="NCBI Taxonomy" id="40419"/>
    <lineage>
        <taxon>Eukaryota</taxon>
        <taxon>Fungi</taxon>
        <taxon>Dikarya</taxon>
        <taxon>Basidiomycota</taxon>
        <taxon>Agaricomycotina</taxon>
        <taxon>Agaricomycetes</taxon>
        <taxon>Russulales</taxon>
        <taxon>Auriscalpiaceae</taxon>
        <taxon>Auriscalpium</taxon>
    </lineage>
</organism>
<name>A0ACB8S0J3_9AGAM</name>
<dbReference type="Proteomes" id="UP000814033">
    <property type="component" value="Unassembled WGS sequence"/>
</dbReference>
<protein>
    <submittedName>
        <fullName evidence="1">Uncharacterized protein</fullName>
    </submittedName>
</protein>
<sequence>MKDRYQLSKLLDVFIAREFASRLPADSPLVVDAVDPGFCKTELVRNIRFPASLGMRLFQFLVARTAEMGSRVLVWAALGGRNRERELNGAYIASGAVYEPSDFVLSDEGLQMQKRIWDESVDILSAVSPRFKELAGIYLKN</sequence>
<reference evidence="1" key="2">
    <citation type="journal article" date="2022" name="New Phytol.">
        <title>Evolutionary transition to the ectomycorrhizal habit in the genomes of a hyperdiverse lineage of mushroom-forming fungi.</title>
        <authorList>
            <person name="Looney B."/>
            <person name="Miyauchi S."/>
            <person name="Morin E."/>
            <person name="Drula E."/>
            <person name="Courty P.E."/>
            <person name="Kohler A."/>
            <person name="Kuo A."/>
            <person name="LaButti K."/>
            <person name="Pangilinan J."/>
            <person name="Lipzen A."/>
            <person name="Riley R."/>
            <person name="Andreopoulos W."/>
            <person name="He G."/>
            <person name="Johnson J."/>
            <person name="Nolan M."/>
            <person name="Tritt A."/>
            <person name="Barry K.W."/>
            <person name="Grigoriev I.V."/>
            <person name="Nagy L.G."/>
            <person name="Hibbett D."/>
            <person name="Henrissat B."/>
            <person name="Matheny P.B."/>
            <person name="Labbe J."/>
            <person name="Martin F.M."/>
        </authorList>
    </citation>
    <scope>NUCLEOTIDE SEQUENCE</scope>
    <source>
        <strain evidence="1">FP105234-sp</strain>
    </source>
</reference>
<comment type="caution">
    <text evidence="1">The sequence shown here is derived from an EMBL/GenBank/DDBJ whole genome shotgun (WGS) entry which is preliminary data.</text>
</comment>
<dbReference type="EMBL" id="MU275867">
    <property type="protein sequence ID" value="KAI0049948.1"/>
    <property type="molecule type" value="Genomic_DNA"/>
</dbReference>
<keyword evidence="2" id="KW-1185">Reference proteome</keyword>
<evidence type="ECO:0000313" key="2">
    <source>
        <dbReference type="Proteomes" id="UP000814033"/>
    </source>
</evidence>
<gene>
    <name evidence="1" type="ORF">FA95DRAFT_760809</name>
</gene>
<reference evidence="1" key="1">
    <citation type="submission" date="2021-02" db="EMBL/GenBank/DDBJ databases">
        <authorList>
            <consortium name="DOE Joint Genome Institute"/>
            <person name="Ahrendt S."/>
            <person name="Looney B.P."/>
            <person name="Miyauchi S."/>
            <person name="Morin E."/>
            <person name="Drula E."/>
            <person name="Courty P.E."/>
            <person name="Chicoki N."/>
            <person name="Fauchery L."/>
            <person name="Kohler A."/>
            <person name="Kuo A."/>
            <person name="Labutti K."/>
            <person name="Pangilinan J."/>
            <person name="Lipzen A."/>
            <person name="Riley R."/>
            <person name="Andreopoulos W."/>
            <person name="He G."/>
            <person name="Johnson J."/>
            <person name="Barry K.W."/>
            <person name="Grigoriev I.V."/>
            <person name="Nagy L."/>
            <person name="Hibbett D."/>
            <person name="Henrissat B."/>
            <person name="Matheny P.B."/>
            <person name="Labbe J."/>
            <person name="Martin F."/>
        </authorList>
    </citation>
    <scope>NUCLEOTIDE SEQUENCE</scope>
    <source>
        <strain evidence="1">FP105234-sp</strain>
    </source>
</reference>
<proteinExistence type="predicted"/>
<evidence type="ECO:0000313" key="1">
    <source>
        <dbReference type="EMBL" id="KAI0049948.1"/>
    </source>
</evidence>